<dbReference type="InterPro" id="IPR016024">
    <property type="entry name" value="ARM-type_fold"/>
</dbReference>
<protein>
    <recommendedName>
        <fullName evidence="1">DUF2019 domain-containing protein</fullName>
    </recommendedName>
</protein>
<accession>A0A135HYJ7</accession>
<dbReference type="InterPro" id="IPR018568">
    <property type="entry name" value="DUF2019"/>
</dbReference>
<dbReference type="Gene3D" id="1.25.40.70">
    <property type="entry name" value="Phosphatidylinositol 3-kinase, accessory domain (PIK)"/>
    <property type="match status" value="1"/>
</dbReference>
<dbReference type="RefSeq" id="WP_068879513.1">
    <property type="nucleotide sequence ID" value="NZ_LNTU01000001.1"/>
</dbReference>
<gene>
    <name evidence="2" type="ORF">ATN84_00060</name>
</gene>
<organism evidence="2 3">
    <name type="scientific">Paramesorhizobium deserti</name>
    <dbReference type="NCBI Taxonomy" id="1494590"/>
    <lineage>
        <taxon>Bacteria</taxon>
        <taxon>Pseudomonadati</taxon>
        <taxon>Pseudomonadota</taxon>
        <taxon>Alphaproteobacteria</taxon>
        <taxon>Hyphomicrobiales</taxon>
        <taxon>Phyllobacteriaceae</taxon>
        <taxon>Paramesorhizobium</taxon>
    </lineage>
</organism>
<dbReference type="Proteomes" id="UP000070107">
    <property type="component" value="Unassembled WGS sequence"/>
</dbReference>
<dbReference type="EMBL" id="LNTU01000001">
    <property type="protein sequence ID" value="KXF78243.1"/>
    <property type="molecule type" value="Genomic_DNA"/>
</dbReference>
<reference evidence="2 3" key="1">
    <citation type="submission" date="2015-11" db="EMBL/GenBank/DDBJ databases">
        <title>Draft genome sequence of Paramesorhizobium deserti A-3-E, a strain highly resistant to diverse beta-lactam antibiotics.</title>
        <authorList>
            <person name="Lv R."/>
            <person name="Yang X."/>
            <person name="Fang N."/>
            <person name="Guo J."/>
            <person name="Luo X."/>
            <person name="Peng F."/>
            <person name="Yang R."/>
            <person name="Cui Y."/>
            <person name="Fang C."/>
            <person name="Song Y."/>
        </authorList>
    </citation>
    <scope>NUCLEOTIDE SEQUENCE [LARGE SCALE GENOMIC DNA]</scope>
    <source>
        <strain evidence="2 3">A-3-E</strain>
    </source>
</reference>
<dbReference type="STRING" id="1494590.ATN84_00060"/>
<dbReference type="SUPFAM" id="SSF48371">
    <property type="entry name" value="ARM repeat"/>
    <property type="match status" value="1"/>
</dbReference>
<comment type="caution">
    <text evidence="2">The sequence shown here is derived from an EMBL/GenBank/DDBJ whole genome shotgun (WGS) entry which is preliminary data.</text>
</comment>
<dbReference type="InterPro" id="IPR042236">
    <property type="entry name" value="PI3K_accessory_sf"/>
</dbReference>
<evidence type="ECO:0000259" key="1">
    <source>
        <dbReference type="Pfam" id="PF09450"/>
    </source>
</evidence>
<evidence type="ECO:0000313" key="3">
    <source>
        <dbReference type="Proteomes" id="UP000070107"/>
    </source>
</evidence>
<feature type="domain" description="DUF2019" evidence="1">
    <location>
        <begin position="22"/>
        <end position="82"/>
    </location>
</feature>
<proteinExistence type="predicted"/>
<dbReference type="OrthoDB" id="8113857at2"/>
<dbReference type="Pfam" id="PF09450">
    <property type="entry name" value="DUF2019"/>
    <property type="match status" value="1"/>
</dbReference>
<keyword evidence="3" id="KW-1185">Reference proteome</keyword>
<dbReference type="AlphaFoldDB" id="A0A135HYJ7"/>
<sequence>MISTRSNRTLEQWTEEFVRRLQKQTQADRAENIPAYNRLHKKIVEALTAIENAGSPGREVLEELMEHEMPQVRLWAAGRVIQWNPDRAIPVLGRLLIEKLPEESAPVERMSIRGTASSHLEKFFGITNFDRNELIEPLKAYGIDVPRQTERPWF</sequence>
<evidence type="ECO:0000313" key="2">
    <source>
        <dbReference type="EMBL" id="KXF78243.1"/>
    </source>
</evidence>
<name>A0A135HYJ7_9HYPH</name>